<reference evidence="1 2" key="1">
    <citation type="submission" date="2024-01" db="EMBL/GenBank/DDBJ databases">
        <title>Genome assemblies of Stephania.</title>
        <authorList>
            <person name="Yang L."/>
        </authorList>
    </citation>
    <scope>NUCLEOTIDE SEQUENCE [LARGE SCALE GENOMIC DNA]</scope>
    <source>
        <strain evidence="1">QJT</strain>
        <tissue evidence="1">Leaf</tissue>
    </source>
</reference>
<sequence length="52" mass="5888">MMSKEIIVTFASPILGFSFERVAKKSILIGMAKKLIKSMAFDVLYGYAWSIR</sequence>
<dbReference type="EMBL" id="JBBNAE010000008">
    <property type="protein sequence ID" value="KAK9103555.1"/>
    <property type="molecule type" value="Genomic_DNA"/>
</dbReference>
<evidence type="ECO:0000313" key="2">
    <source>
        <dbReference type="Proteomes" id="UP001417504"/>
    </source>
</evidence>
<proteinExistence type="predicted"/>
<dbReference type="AlphaFoldDB" id="A0AAP0F1E9"/>
<dbReference type="Proteomes" id="UP001417504">
    <property type="component" value="Unassembled WGS sequence"/>
</dbReference>
<evidence type="ECO:0000313" key="1">
    <source>
        <dbReference type="EMBL" id="KAK9103555.1"/>
    </source>
</evidence>
<accession>A0AAP0F1E9</accession>
<name>A0AAP0F1E9_9MAGN</name>
<gene>
    <name evidence="1" type="ORF">Sjap_020809</name>
</gene>
<protein>
    <submittedName>
        <fullName evidence="1">Uncharacterized protein</fullName>
    </submittedName>
</protein>
<keyword evidence="2" id="KW-1185">Reference proteome</keyword>
<comment type="caution">
    <text evidence="1">The sequence shown here is derived from an EMBL/GenBank/DDBJ whole genome shotgun (WGS) entry which is preliminary data.</text>
</comment>
<organism evidence="1 2">
    <name type="scientific">Stephania japonica</name>
    <dbReference type="NCBI Taxonomy" id="461633"/>
    <lineage>
        <taxon>Eukaryota</taxon>
        <taxon>Viridiplantae</taxon>
        <taxon>Streptophyta</taxon>
        <taxon>Embryophyta</taxon>
        <taxon>Tracheophyta</taxon>
        <taxon>Spermatophyta</taxon>
        <taxon>Magnoliopsida</taxon>
        <taxon>Ranunculales</taxon>
        <taxon>Menispermaceae</taxon>
        <taxon>Menispermoideae</taxon>
        <taxon>Cissampelideae</taxon>
        <taxon>Stephania</taxon>
    </lineage>
</organism>